<organism evidence="1 2">
    <name type="scientific">Mycobacterium simiae</name>
    <name type="common">Mycobacterium habana</name>
    <dbReference type="NCBI Taxonomy" id="1784"/>
    <lineage>
        <taxon>Bacteria</taxon>
        <taxon>Bacillati</taxon>
        <taxon>Actinomycetota</taxon>
        <taxon>Actinomycetes</taxon>
        <taxon>Mycobacteriales</taxon>
        <taxon>Mycobacteriaceae</taxon>
        <taxon>Mycobacterium</taxon>
        <taxon>Mycobacterium simiae complex</taxon>
    </lineage>
</organism>
<dbReference type="EMBL" id="VTZN01000102">
    <property type="protein sequence ID" value="KAA1249249.1"/>
    <property type="molecule type" value="Genomic_DNA"/>
</dbReference>
<dbReference type="InterPro" id="IPR014748">
    <property type="entry name" value="Enoyl-CoA_hydra_C"/>
</dbReference>
<dbReference type="AlphaFoldDB" id="A0A5B1BQG1"/>
<dbReference type="Proteomes" id="UP000324701">
    <property type="component" value="Unassembled WGS sequence"/>
</dbReference>
<name>A0A5B1BQG1_MYCSI</name>
<evidence type="ECO:0008006" key="3">
    <source>
        <dbReference type="Google" id="ProtNLM"/>
    </source>
</evidence>
<gene>
    <name evidence="1" type="ORF">F0Q45_16265</name>
</gene>
<keyword evidence="2" id="KW-1185">Reference proteome</keyword>
<evidence type="ECO:0000313" key="1">
    <source>
        <dbReference type="EMBL" id="KAA1249249.1"/>
    </source>
</evidence>
<dbReference type="OrthoDB" id="9777711at2"/>
<proteinExistence type="predicted"/>
<reference evidence="1 2" key="1">
    <citation type="submission" date="2019-09" db="EMBL/GenBank/DDBJ databases">
        <title>Report of infection by Mycobacterium simiae a patient suffering from pulmonary tuberculosis.</title>
        <authorList>
            <person name="Mohanty P.S."/>
            <person name="Bansal A.K."/>
            <person name="Singh H."/>
            <person name="Sharma S."/>
            <person name="Patil S.A."/>
            <person name="Upadhaya P."/>
            <person name="Singh P.K."/>
            <person name="Kumar D."/>
            <person name="Kumar S."/>
            <person name="Singh R.K."/>
            <person name="Chaudhary B."/>
        </authorList>
    </citation>
    <scope>NUCLEOTIDE SEQUENCE [LARGE SCALE GENOMIC DNA]</scope>
    <source>
        <strain evidence="1 2">JAL-560-SIM</strain>
    </source>
</reference>
<evidence type="ECO:0000313" key="2">
    <source>
        <dbReference type="Proteomes" id="UP000324701"/>
    </source>
</evidence>
<sequence>MINLSSAVTPFASFQLGNRVTSGGADMFNLEGQSLLPRSRDFTEGARAFRQQRTPSYTDV</sequence>
<comment type="caution">
    <text evidence="1">The sequence shown here is derived from an EMBL/GenBank/DDBJ whole genome shotgun (WGS) entry which is preliminary data.</text>
</comment>
<dbReference type="Gene3D" id="1.10.12.10">
    <property type="entry name" value="Lyase 2-enoyl-coa Hydratase, Chain A, domain 2"/>
    <property type="match status" value="1"/>
</dbReference>
<accession>A0A5B1BQG1</accession>
<protein>
    <recommendedName>
        <fullName evidence="3">Enoyl-CoA hydratase</fullName>
    </recommendedName>
</protein>
<dbReference type="RefSeq" id="WP_149654917.1">
    <property type="nucleotide sequence ID" value="NZ_VTZN01000102.1"/>
</dbReference>